<protein>
    <submittedName>
        <fullName evidence="6">Tetratricopeptide TPR_1 repeat-containing protein</fullName>
    </submittedName>
</protein>
<keyword evidence="5" id="KW-1133">Transmembrane helix</keyword>
<dbReference type="PROSITE" id="PS50005">
    <property type="entry name" value="TPR"/>
    <property type="match status" value="3"/>
</dbReference>
<gene>
    <name evidence="6" type="ordered locus">Isop_2713</name>
</gene>
<evidence type="ECO:0000256" key="4">
    <source>
        <dbReference type="SAM" id="MobiDB-lite"/>
    </source>
</evidence>
<dbReference type="SMART" id="SM00028">
    <property type="entry name" value="TPR"/>
    <property type="match status" value="3"/>
</dbReference>
<keyword evidence="5" id="KW-0472">Membrane</keyword>
<feature type="repeat" description="TPR" evidence="3">
    <location>
        <begin position="264"/>
        <end position="297"/>
    </location>
</feature>
<dbReference type="HOGENOM" id="CLU_760251_0_0_0"/>
<evidence type="ECO:0000256" key="1">
    <source>
        <dbReference type="ARBA" id="ARBA00022737"/>
    </source>
</evidence>
<evidence type="ECO:0000256" key="5">
    <source>
        <dbReference type="SAM" id="Phobius"/>
    </source>
</evidence>
<dbReference type="Pfam" id="PF13432">
    <property type="entry name" value="TPR_16"/>
    <property type="match status" value="2"/>
</dbReference>
<dbReference type="Proteomes" id="UP000008631">
    <property type="component" value="Chromosome"/>
</dbReference>
<dbReference type="RefSeq" id="WP_013565569.1">
    <property type="nucleotide sequence ID" value="NC_014962.1"/>
</dbReference>
<dbReference type="InParanoid" id="E8R0E9"/>
<dbReference type="STRING" id="575540.Isop_2713"/>
<dbReference type="InterPro" id="IPR011990">
    <property type="entry name" value="TPR-like_helical_dom_sf"/>
</dbReference>
<keyword evidence="7" id="KW-1185">Reference proteome</keyword>
<evidence type="ECO:0000256" key="3">
    <source>
        <dbReference type="PROSITE-ProRule" id="PRU00339"/>
    </source>
</evidence>
<feature type="transmembrane region" description="Helical" evidence="5">
    <location>
        <begin position="74"/>
        <end position="97"/>
    </location>
</feature>
<dbReference type="InterPro" id="IPR050498">
    <property type="entry name" value="Ycf3"/>
</dbReference>
<feature type="repeat" description="TPR" evidence="3">
    <location>
        <begin position="298"/>
        <end position="331"/>
    </location>
</feature>
<keyword evidence="2 3" id="KW-0802">TPR repeat</keyword>
<feature type="repeat" description="TPR" evidence="3">
    <location>
        <begin position="230"/>
        <end position="263"/>
    </location>
</feature>
<dbReference type="KEGG" id="ipa:Isop_2713"/>
<evidence type="ECO:0000256" key="2">
    <source>
        <dbReference type="ARBA" id="ARBA00022803"/>
    </source>
</evidence>
<dbReference type="eggNOG" id="COG0457">
    <property type="taxonomic scope" value="Bacteria"/>
</dbReference>
<feature type="region of interest" description="Disordered" evidence="4">
    <location>
        <begin position="104"/>
        <end position="133"/>
    </location>
</feature>
<feature type="transmembrane region" description="Helical" evidence="5">
    <location>
        <begin position="6"/>
        <end position="25"/>
    </location>
</feature>
<dbReference type="SUPFAM" id="SSF48452">
    <property type="entry name" value="TPR-like"/>
    <property type="match status" value="1"/>
</dbReference>
<name>E8R0E9_ISOPI</name>
<keyword evidence="1" id="KW-0677">Repeat</keyword>
<feature type="region of interest" description="Disordered" evidence="4">
    <location>
        <begin position="177"/>
        <end position="241"/>
    </location>
</feature>
<dbReference type="AlphaFoldDB" id="E8R0E9"/>
<dbReference type="PANTHER" id="PTHR44858">
    <property type="entry name" value="TETRATRICOPEPTIDE REPEAT PROTEIN 6"/>
    <property type="match status" value="1"/>
</dbReference>
<dbReference type="EMBL" id="CP002353">
    <property type="protein sequence ID" value="ADV63281.1"/>
    <property type="molecule type" value="Genomic_DNA"/>
</dbReference>
<organism evidence="6 7">
    <name type="scientific">Isosphaera pallida (strain ATCC 43644 / DSM 9630 / IS1B)</name>
    <dbReference type="NCBI Taxonomy" id="575540"/>
    <lineage>
        <taxon>Bacteria</taxon>
        <taxon>Pseudomonadati</taxon>
        <taxon>Planctomycetota</taxon>
        <taxon>Planctomycetia</taxon>
        <taxon>Isosphaerales</taxon>
        <taxon>Isosphaeraceae</taxon>
        <taxon>Isosphaera</taxon>
    </lineage>
</organism>
<proteinExistence type="predicted"/>
<dbReference type="InterPro" id="IPR019734">
    <property type="entry name" value="TPR_rpt"/>
</dbReference>
<reference evidence="6 7" key="2">
    <citation type="journal article" date="2011" name="Stand. Genomic Sci.">
        <title>Complete genome sequence of Isosphaera pallida type strain (IS1B).</title>
        <authorList>
            <consortium name="US DOE Joint Genome Institute (JGI-PGF)"/>
            <person name="Goker M."/>
            <person name="Cleland D."/>
            <person name="Saunders E."/>
            <person name="Lapidus A."/>
            <person name="Nolan M."/>
            <person name="Lucas S."/>
            <person name="Hammon N."/>
            <person name="Deshpande S."/>
            <person name="Cheng J.F."/>
            <person name="Tapia R."/>
            <person name="Han C."/>
            <person name="Goodwin L."/>
            <person name="Pitluck S."/>
            <person name="Liolios K."/>
            <person name="Pagani I."/>
            <person name="Ivanova N."/>
            <person name="Mavromatis K."/>
            <person name="Pati A."/>
            <person name="Chen A."/>
            <person name="Palaniappan K."/>
            <person name="Land M."/>
            <person name="Hauser L."/>
            <person name="Chang Y.J."/>
            <person name="Jeffries C.D."/>
            <person name="Detter J.C."/>
            <person name="Beck B."/>
            <person name="Woyke T."/>
            <person name="Bristow J."/>
            <person name="Eisen J.A."/>
            <person name="Markowitz V."/>
            <person name="Hugenholtz P."/>
            <person name="Kyrpides N.C."/>
            <person name="Klenk H.P."/>
        </authorList>
    </citation>
    <scope>NUCLEOTIDE SEQUENCE [LARGE SCALE GENOMIC DNA]</scope>
    <source>
        <strain evidence="7">ATCC 43644 / DSM 9630 / IS1B</strain>
    </source>
</reference>
<keyword evidence="5" id="KW-0812">Transmembrane</keyword>
<evidence type="ECO:0000313" key="6">
    <source>
        <dbReference type="EMBL" id="ADV63281.1"/>
    </source>
</evidence>
<dbReference type="PROSITE" id="PS50293">
    <property type="entry name" value="TPR_REGION"/>
    <property type="match status" value="1"/>
</dbReference>
<accession>E8R0E9</accession>
<feature type="compositionally biased region" description="Basic and acidic residues" evidence="4">
    <location>
        <begin position="216"/>
        <end position="231"/>
    </location>
</feature>
<dbReference type="Gene3D" id="1.25.40.10">
    <property type="entry name" value="Tetratricopeptide repeat domain"/>
    <property type="match status" value="2"/>
</dbReference>
<feature type="compositionally biased region" description="Polar residues" evidence="4">
    <location>
        <begin position="192"/>
        <end position="213"/>
    </location>
</feature>
<dbReference type="PANTHER" id="PTHR44858:SF1">
    <property type="entry name" value="UDP-N-ACETYLGLUCOSAMINE--PEPTIDE N-ACETYLGLUCOSAMINYLTRANSFERASE SPINDLY-RELATED"/>
    <property type="match status" value="1"/>
</dbReference>
<evidence type="ECO:0000313" key="7">
    <source>
        <dbReference type="Proteomes" id="UP000008631"/>
    </source>
</evidence>
<reference key="1">
    <citation type="submission" date="2010-11" db="EMBL/GenBank/DDBJ databases">
        <title>The complete sequence of chromosome of Isophaera pallida ATCC 43644.</title>
        <authorList>
            <consortium name="US DOE Joint Genome Institute (JGI-PGF)"/>
            <person name="Lucas S."/>
            <person name="Copeland A."/>
            <person name="Lapidus A."/>
            <person name="Bruce D."/>
            <person name="Goodwin L."/>
            <person name="Pitluck S."/>
            <person name="Kyrpides N."/>
            <person name="Mavromatis K."/>
            <person name="Pagani I."/>
            <person name="Ivanova N."/>
            <person name="Saunders E."/>
            <person name="Brettin T."/>
            <person name="Detter J.C."/>
            <person name="Han C."/>
            <person name="Tapia R."/>
            <person name="Land M."/>
            <person name="Hauser L."/>
            <person name="Markowitz V."/>
            <person name="Cheng J.-F."/>
            <person name="Hugenholtz P."/>
            <person name="Woyke T."/>
            <person name="Wu D."/>
            <person name="Eisen J.A."/>
        </authorList>
    </citation>
    <scope>NUCLEOTIDE SEQUENCE</scope>
    <source>
        <strain>ATCC 43644</strain>
    </source>
</reference>
<sequence>MNDPVVLVVGGTALLPLLAFLILAFRARQGRASTTPDLTHRPHLAALETEKVGEHPPTPAPPFESRTAIRAAQILGVLVAAVILGILLAAPMLGWGFGEPQTRFSASEKPSPLDQSSPPLFQALPPHAPPVDPLVEQSARQILESLEASSSPSPSQTLGPTDPSDTAIVTQAVIAHPSETSNGQADPFSIAKPTTDSPNEPTSKVSSAVSNTPPHDPNDPLERYQRDRDAKAANAAGAKAYSEGRFEEAIEHFTQAIRRQPLGFKGYYNRGQAFYRLGRVDKALEDLDEAVRLQPDDPYPRQARGTVNSLLKRHDQAIEDFSAAIRANPTNPALYRQRGLAYRAKGDEEAAQRDFATARKLGGD</sequence>